<dbReference type="EMBL" id="SRRH01000055">
    <property type="protein sequence ID" value="KAG6300907.1"/>
    <property type="molecule type" value="Genomic_DNA"/>
</dbReference>
<protein>
    <submittedName>
        <fullName evidence="2">Uncharacterized protein</fullName>
    </submittedName>
</protein>
<accession>A0A9P7QNQ8</accession>
<gene>
    <name evidence="2" type="ORF">E4U09_006159</name>
</gene>
<feature type="region of interest" description="Disordered" evidence="1">
    <location>
        <begin position="92"/>
        <end position="116"/>
    </location>
</feature>
<reference evidence="2 3" key="1">
    <citation type="journal article" date="2020" name="bioRxiv">
        <title>Whole genome comparisons of ergot fungi reveals the divergence and evolution of species within the genus Claviceps are the result of varying mechanisms driving genome evolution and host range expansion.</title>
        <authorList>
            <person name="Wyka S.A."/>
            <person name="Mondo S.J."/>
            <person name="Liu M."/>
            <person name="Dettman J."/>
            <person name="Nalam V."/>
            <person name="Broders K.D."/>
        </authorList>
    </citation>
    <scope>NUCLEOTIDE SEQUENCE [LARGE SCALE GENOMIC DNA]</scope>
    <source>
        <strain evidence="2 3">Clav52</strain>
    </source>
</reference>
<comment type="caution">
    <text evidence="2">The sequence shown here is derived from an EMBL/GenBank/DDBJ whole genome shotgun (WGS) entry which is preliminary data.</text>
</comment>
<evidence type="ECO:0000313" key="3">
    <source>
        <dbReference type="Proteomes" id="UP000707071"/>
    </source>
</evidence>
<name>A0A9P7QNQ8_9HYPO</name>
<sequence>MRKVPRHRPPVRDFVVELTTVSRNIEAQIVMTSRGTLRSTAGNLFLDLLSVHFSPQYDRSISGPIKLGYISRKLDWRVQRRNFQRQDYCQRAKRQSHALEPRSAQDDGRFQGGPSSIRMASYSGGPALHIGGSEGSSGASIAWTSGPLV</sequence>
<keyword evidence="3" id="KW-1185">Reference proteome</keyword>
<feature type="compositionally biased region" description="Basic and acidic residues" evidence="1">
    <location>
        <begin position="97"/>
        <end position="109"/>
    </location>
</feature>
<proteinExistence type="predicted"/>
<dbReference type="Proteomes" id="UP000707071">
    <property type="component" value="Unassembled WGS sequence"/>
</dbReference>
<evidence type="ECO:0000256" key="1">
    <source>
        <dbReference type="SAM" id="MobiDB-lite"/>
    </source>
</evidence>
<organism evidence="2 3">
    <name type="scientific">Claviceps aff. purpurea</name>
    <dbReference type="NCBI Taxonomy" id="1967640"/>
    <lineage>
        <taxon>Eukaryota</taxon>
        <taxon>Fungi</taxon>
        <taxon>Dikarya</taxon>
        <taxon>Ascomycota</taxon>
        <taxon>Pezizomycotina</taxon>
        <taxon>Sordariomycetes</taxon>
        <taxon>Hypocreomycetidae</taxon>
        <taxon>Hypocreales</taxon>
        <taxon>Clavicipitaceae</taxon>
        <taxon>Claviceps</taxon>
    </lineage>
</organism>
<dbReference type="AlphaFoldDB" id="A0A9P7QNQ8"/>
<evidence type="ECO:0000313" key="2">
    <source>
        <dbReference type="EMBL" id="KAG6300907.1"/>
    </source>
</evidence>